<dbReference type="Gene3D" id="3.40.1170.10">
    <property type="entry name" value="DNA repair protein MutS, domain I"/>
    <property type="match status" value="1"/>
</dbReference>
<comment type="caution">
    <text evidence="10">The sequence shown here is derived from an EMBL/GenBank/DDBJ whole genome shotgun (WGS) entry which is preliminary data.</text>
</comment>
<dbReference type="InterPro" id="IPR045076">
    <property type="entry name" value="MutS"/>
</dbReference>
<keyword evidence="6 7" id="KW-0234">DNA repair</keyword>
<evidence type="ECO:0000313" key="11">
    <source>
        <dbReference type="Proteomes" id="UP001212841"/>
    </source>
</evidence>
<dbReference type="InterPro" id="IPR036678">
    <property type="entry name" value="MutS_con_dom_sf"/>
</dbReference>
<comment type="similarity">
    <text evidence="1 6 7">Belongs to the DNA mismatch repair MutS family.</text>
</comment>
<protein>
    <recommendedName>
        <fullName evidence="6">DNA mismatch repair protein</fullName>
    </recommendedName>
</protein>
<dbReference type="Pfam" id="PF01624">
    <property type="entry name" value="MutS_I"/>
    <property type="match status" value="1"/>
</dbReference>
<dbReference type="SUPFAM" id="SSF48334">
    <property type="entry name" value="DNA repair protein MutS, domain III"/>
    <property type="match status" value="1"/>
</dbReference>
<dbReference type="SUPFAM" id="SSF53150">
    <property type="entry name" value="DNA repair protein MutS, domain II"/>
    <property type="match status" value="1"/>
</dbReference>
<evidence type="ECO:0000259" key="9">
    <source>
        <dbReference type="PROSITE" id="PS00486"/>
    </source>
</evidence>
<keyword evidence="4 6" id="KW-0067">ATP-binding</keyword>
<feature type="compositionally biased region" description="Low complexity" evidence="8">
    <location>
        <begin position="7"/>
        <end position="32"/>
    </location>
</feature>
<keyword evidence="11" id="KW-1185">Reference proteome</keyword>
<dbReference type="Pfam" id="PF05192">
    <property type="entry name" value="MutS_III"/>
    <property type="match status" value="1"/>
</dbReference>
<dbReference type="PROSITE" id="PS00486">
    <property type="entry name" value="DNA_MISMATCH_REPAIR_2"/>
    <property type="match status" value="1"/>
</dbReference>
<dbReference type="InterPro" id="IPR007695">
    <property type="entry name" value="DNA_mismatch_repair_MutS-lik_N"/>
</dbReference>
<dbReference type="GO" id="GO:0006298">
    <property type="term" value="P:mismatch repair"/>
    <property type="evidence" value="ECO:0007669"/>
    <property type="project" value="InterPro"/>
</dbReference>
<dbReference type="NCBIfam" id="NF003810">
    <property type="entry name" value="PRK05399.1"/>
    <property type="match status" value="1"/>
</dbReference>
<dbReference type="PANTHER" id="PTHR11361">
    <property type="entry name" value="DNA MISMATCH REPAIR PROTEIN MUTS FAMILY MEMBER"/>
    <property type="match status" value="1"/>
</dbReference>
<dbReference type="Gene3D" id="3.40.50.300">
    <property type="entry name" value="P-loop containing nucleotide triphosphate hydrolases"/>
    <property type="match status" value="1"/>
</dbReference>
<dbReference type="InterPro" id="IPR036187">
    <property type="entry name" value="DNA_mismatch_repair_MutS_sf"/>
</dbReference>
<evidence type="ECO:0000256" key="7">
    <source>
        <dbReference type="RuleBase" id="RU003756"/>
    </source>
</evidence>
<dbReference type="SUPFAM" id="SSF52540">
    <property type="entry name" value="P-loop containing nucleoside triphosphate hydrolases"/>
    <property type="match status" value="1"/>
</dbReference>
<dbReference type="Gene3D" id="1.10.1420.10">
    <property type="match status" value="2"/>
</dbReference>
<evidence type="ECO:0000313" key="10">
    <source>
        <dbReference type="EMBL" id="KAJ3053991.1"/>
    </source>
</evidence>
<dbReference type="GO" id="GO:0140664">
    <property type="term" value="F:ATP-dependent DNA damage sensor activity"/>
    <property type="evidence" value="ECO:0007669"/>
    <property type="project" value="InterPro"/>
</dbReference>
<evidence type="ECO:0000256" key="1">
    <source>
        <dbReference type="ARBA" id="ARBA00006271"/>
    </source>
</evidence>
<dbReference type="CDD" id="cd03286">
    <property type="entry name" value="ABC_MSH6_euk"/>
    <property type="match status" value="1"/>
</dbReference>
<dbReference type="PIRSF" id="PIRSF037677">
    <property type="entry name" value="DNA_mis_repair_Msh6"/>
    <property type="match status" value="1"/>
</dbReference>
<feature type="domain" description="DNA mismatch repair proteins mutS family" evidence="9">
    <location>
        <begin position="1124"/>
        <end position="1140"/>
    </location>
</feature>
<keyword evidence="5 6" id="KW-0238">DNA-binding</keyword>
<feature type="region of interest" description="Disordered" evidence="8">
    <location>
        <begin position="1"/>
        <end position="315"/>
    </location>
</feature>
<keyword evidence="3 6" id="KW-0227">DNA damage</keyword>
<dbReference type="GO" id="GO:0030983">
    <property type="term" value="F:mismatched DNA binding"/>
    <property type="evidence" value="ECO:0007669"/>
    <property type="project" value="UniProtKB-UniRule"/>
</dbReference>
<dbReference type="SMART" id="SM00534">
    <property type="entry name" value="MUTSac"/>
    <property type="match status" value="1"/>
</dbReference>
<dbReference type="InterPro" id="IPR000432">
    <property type="entry name" value="DNA_mismatch_repair_MutS_C"/>
</dbReference>
<dbReference type="Pfam" id="PF05190">
    <property type="entry name" value="MutS_IV"/>
    <property type="match status" value="1"/>
</dbReference>
<evidence type="ECO:0000256" key="6">
    <source>
        <dbReference type="PIRNR" id="PIRNR037677"/>
    </source>
</evidence>
<dbReference type="InterPro" id="IPR017261">
    <property type="entry name" value="DNA_mismatch_repair_MutS/MSH"/>
</dbReference>
<dbReference type="EMBL" id="JADGJD010000166">
    <property type="protein sequence ID" value="KAJ3053991.1"/>
    <property type="molecule type" value="Genomic_DNA"/>
</dbReference>
<reference evidence="10" key="1">
    <citation type="submission" date="2020-05" db="EMBL/GenBank/DDBJ databases">
        <title>Phylogenomic resolution of chytrid fungi.</title>
        <authorList>
            <person name="Stajich J.E."/>
            <person name="Amses K."/>
            <person name="Simmons R."/>
            <person name="Seto K."/>
            <person name="Myers J."/>
            <person name="Bonds A."/>
            <person name="Quandt C.A."/>
            <person name="Barry K."/>
            <person name="Liu P."/>
            <person name="Grigoriev I."/>
            <person name="Longcore J.E."/>
            <person name="James T.Y."/>
        </authorList>
    </citation>
    <scope>NUCLEOTIDE SEQUENCE</scope>
    <source>
        <strain evidence="10">JEL0318</strain>
    </source>
</reference>
<feature type="compositionally biased region" description="Polar residues" evidence="8">
    <location>
        <begin position="33"/>
        <end position="52"/>
    </location>
</feature>
<dbReference type="SUPFAM" id="SSF55271">
    <property type="entry name" value="DNA repair protein MutS, domain I"/>
    <property type="match status" value="1"/>
</dbReference>
<dbReference type="InterPro" id="IPR007861">
    <property type="entry name" value="DNA_mismatch_repair_MutS_clamp"/>
</dbReference>
<evidence type="ECO:0000256" key="4">
    <source>
        <dbReference type="ARBA" id="ARBA00022840"/>
    </source>
</evidence>
<name>A0AAD5SIJ8_9FUNG</name>
<dbReference type="PANTHER" id="PTHR11361:SF148">
    <property type="entry name" value="DNA MISMATCH REPAIR PROTEIN MSH6"/>
    <property type="match status" value="1"/>
</dbReference>
<dbReference type="Pfam" id="PF00488">
    <property type="entry name" value="MutS_V"/>
    <property type="match status" value="1"/>
</dbReference>
<dbReference type="Proteomes" id="UP001212841">
    <property type="component" value="Unassembled WGS sequence"/>
</dbReference>
<organism evidence="10 11">
    <name type="scientific">Rhizophlyctis rosea</name>
    <dbReference type="NCBI Taxonomy" id="64517"/>
    <lineage>
        <taxon>Eukaryota</taxon>
        <taxon>Fungi</taxon>
        <taxon>Fungi incertae sedis</taxon>
        <taxon>Chytridiomycota</taxon>
        <taxon>Chytridiomycota incertae sedis</taxon>
        <taxon>Chytridiomycetes</taxon>
        <taxon>Rhizophlyctidales</taxon>
        <taxon>Rhizophlyctidaceae</taxon>
        <taxon>Rhizophlyctis</taxon>
    </lineage>
</organism>
<comment type="function">
    <text evidence="6 7">Component of the post-replicative DNA mismatch repair system (MMR).</text>
</comment>
<dbReference type="Gene3D" id="3.30.420.110">
    <property type="entry name" value="MutS, connector domain"/>
    <property type="match status" value="1"/>
</dbReference>
<keyword evidence="2 6" id="KW-0547">Nucleotide-binding</keyword>
<dbReference type="Pfam" id="PF05188">
    <property type="entry name" value="MutS_II"/>
    <property type="match status" value="1"/>
</dbReference>
<dbReference type="SMART" id="SM00533">
    <property type="entry name" value="MUTSd"/>
    <property type="match status" value="1"/>
</dbReference>
<dbReference type="GO" id="GO:0005524">
    <property type="term" value="F:ATP binding"/>
    <property type="evidence" value="ECO:0007669"/>
    <property type="project" value="UniProtKB-UniRule"/>
</dbReference>
<dbReference type="GO" id="GO:0032301">
    <property type="term" value="C:MutSalpha complex"/>
    <property type="evidence" value="ECO:0007669"/>
    <property type="project" value="TreeGrafter"/>
</dbReference>
<accession>A0AAD5SIJ8</accession>
<evidence type="ECO:0000256" key="3">
    <source>
        <dbReference type="ARBA" id="ARBA00022763"/>
    </source>
</evidence>
<evidence type="ECO:0000256" key="8">
    <source>
        <dbReference type="SAM" id="MobiDB-lite"/>
    </source>
</evidence>
<dbReference type="InterPro" id="IPR007696">
    <property type="entry name" value="DNA_mismatch_repair_MutS_core"/>
</dbReference>
<sequence length="1289" mass="145115">MSSKENTGPTPKKMPKSTKGPGKKPSTPSTGKQMNITSFFSGSSQGKTTPQERPTPVAGRRASILSPAEDNPKSFSLPSPSPAVPSRITTPQTPPDSVLSSPSARSVRGRAAGMRSMPPLVEEADEDGDITMDPGLAYEEPKSSGRSVRKRPRALYVESDDDSEAAETPTKAKKSRGRVVLSDESDQDEYKPDANENGNDEEDDKEMAIAVDDLASEDEAPLSSFRKPPKKNPKLAERQSSMSTSTPTTPSTPTNRLQQFKLSTSSVKRAASFPSPSEPDAKKSRTAETKAKYDFMSPSDADAKKSRTAEKKAKNETRYAWLQDVKDKERRSPDDPEYDPRTLHIPKLAWSEFTAFERQFWEIKRDHWDTVVFFKKGKFYELYEKDADIGHQVFDLKMTDRVNMRMVGVPESSFEEWAGKFIAKGYRVARVDQMENAVGKAIRDKQAAKKVQFFIVSIFQSTIREPHAEARQLLQEDKVLRRELRCVLTPGTLTDASLLTSDMNTYCMSIKEQVTAEHESPSFGICFVDTATAEFSVCHFEDDVNRTKFETLVLQLKPKEVVVEKGMMSKITARVLKNSLTEPQYNHLMPEKEFWDAEVTLDELRAGGYFEGATDERKQQEDEEIGVEGDDGRLATWPPVLRKIASEPLAMSAVGGLVSYLRTLLLDKELVSARNFHLYDPVRHTGTLILDGQTLKNLEMFENTTDGTEEGTLFKLLCRCDTAFGKRLFKRWLCHPLRSIQAIRERLDAVDDLQAISGHQENLRATLRKIPDLERTISRIHSNTCKVKEFVGALGAFEALLDLLESTEPYVADFRSPRLVQLFHLGAIDKLKQRLEWFDKAFDHAEALKATDDLIRLHGGYDDVYDSAVKDREDLQTQLEQCREKHARELKCKITFKDIGKEKYTMEIAANVNVPINWKRCSVTKAVRRWYSPEVEKLVQEFVEAQEIEEQALREIKTRLCQRFDEGYEEWLQLIKAVAEIDCLMSLGACRRDLGEPLCRPEFLDGDVPTFEVEELRHPCIIQSAGSSYIPNDTYLGGEGLKPNVILLTGPNMGGKSTLLRQTCIAVIMAQLGCHVPARSCRLTPVDRIFTRIGANDNILAGQSTFMVELSETSKILREATPRSLVILDELGRGTSTFDGYAIAYSVLHHLATRTRCVGLFSTHYGMLTQDFEKHPLVAKMYMDYFADKDKRDITFLYKLRHGSCPKSYGMNVASMAGVPVEVVDRADNVAAEFENHQRLRQVRSNAVESNMMHQADFAYMMRALGTGKGIRGEVGQVVKAIWKGLQKD</sequence>
<dbReference type="InterPro" id="IPR007860">
    <property type="entry name" value="DNA_mmatch_repair_MutS_con_dom"/>
</dbReference>
<feature type="compositionally biased region" description="Basic and acidic residues" evidence="8">
    <location>
        <begin position="279"/>
        <end position="293"/>
    </location>
</feature>
<gene>
    <name evidence="10" type="primary">MSH6</name>
    <name evidence="10" type="ORF">HK097_002912</name>
</gene>
<dbReference type="InterPro" id="IPR016151">
    <property type="entry name" value="DNA_mismatch_repair_MutS_N"/>
</dbReference>
<evidence type="ECO:0000256" key="2">
    <source>
        <dbReference type="ARBA" id="ARBA00022741"/>
    </source>
</evidence>
<feature type="compositionally biased region" description="Basic and acidic residues" evidence="8">
    <location>
        <begin position="301"/>
        <end position="315"/>
    </location>
</feature>
<feature type="compositionally biased region" description="Low complexity" evidence="8">
    <location>
        <begin position="240"/>
        <end position="254"/>
    </location>
</feature>
<evidence type="ECO:0000256" key="5">
    <source>
        <dbReference type="ARBA" id="ARBA00023125"/>
    </source>
</evidence>
<proteinExistence type="inferred from homology"/>
<dbReference type="InterPro" id="IPR027417">
    <property type="entry name" value="P-loop_NTPase"/>
</dbReference>
<feature type="compositionally biased region" description="Polar residues" evidence="8">
    <location>
        <begin position="255"/>
        <end position="267"/>
    </location>
</feature>